<keyword evidence="2" id="KW-1133">Transmembrane helix</keyword>
<dbReference type="EMBL" id="FUKP01000056">
    <property type="protein sequence ID" value="SJN30174.1"/>
    <property type="molecule type" value="Genomic_DNA"/>
</dbReference>
<accession>A0A1R4JE07</accession>
<dbReference type="AlphaFoldDB" id="A0A1R4JE07"/>
<dbReference type="Proteomes" id="UP000196230">
    <property type="component" value="Unassembled WGS sequence"/>
</dbReference>
<feature type="transmembrane region" description="Helical" evidence="2">
    <location>
        <begin position="24"/>
        <end position="48"/>
    </location>
</feature>
<gene>
    <name evidence="3" type="ORF">FM125_07935</name>
</gene>
<proteinExistence type="predicted"/>
<evidence type="ECO:0000256" key="2">
    <source>
        <dbReference type="SAM" id="Phobius"/>
    </source>
</evidence>
<reference evidence="3 4" key="1">
    <citation type="submission" date="2017-02" db="EMBL/GenBank/DDBJ databases">
        <authorList>
            <person name="Peterson S.W."/>
        </authorList>
    </citation>
    <scope>NUCLEOTIDE SEQUENCE [LARGE SCALE GENOMIC DNA]</scope>
    <source>
        <strain evidence="3 4">2B3F</strain>
    </source>
</reference>
<keyword evidence="2" id="KW-0812">Transmembrane</keyword>
<sequence>MDGLPPTESERARQRAAMFRRRRIVFGVVALAVVVLLVLAGIALGGLISRLVQDITGESDPEPAAVSATPTPSASPGPSEEPSSGPSPSGSASDDAGGSGSAEPTESPSGKPSDDARDKPSEEPNPSPSSTAPEALEPPCRGSAIQVTAGTDKTVYDRGERPELALKVMNLSQEPCTLNVGTTEQVFEVTTAEGDDVFSTEICQADPQDQDMVLVPHDEQTALFEWNRRNSEKDCTERGELVDPGSYRLTVTLGDHSSQPVAFRLTDDKPEGQG</sequence>
<dbReference type="RefSeq" id="WP_087134225.1">
    <property type="nucleotide sequence ID" value="NZ_FUKP01000056.1"/>
</dbReference>
<feature type="compositionally biased region" description="Basic and acidic residues" evidence="1">
    <location>
        <begin position="112"/>
        <end position="122"/>
    </location>
</feature>
<keyword evidence="2" id="KW-0472">Membrane</keyword>
<name>A0A1R4JE07_9MICC</name>
<organism evidence="3 4">
    <name type="scientific">Micrococcus lylae</name>
    <dbReference type="NCBI Taxonomy" id="1273"/>
    <lineage>
        <taxon>Bacteria</taxon>
        <taxon>Bacillati</taxon>
        <taxon>Actinomycetota</taxon>
        <taxon>Actinomycetes</taxon>
        <taxon>Micrococcales</taxon>
        <taxon>Micrococcaceae</taxon>
        <taxon>Micrococcus</taxon>
    </lineage>
</organism>
<evidence type="ECO:0000256" key="1">
    <source>
        <dbReference type="SAM" id="MobiDB-lite"/>
    </source>
</evidence>
<feature type="region of interest" description="Disordered" evidence="1">
    <location>
        <begin position="58"/>
        <end position="140"/>
    </location>
</feature>
<evidence type="ECO:0000313" key="4">
    <source>
        <dbReference type="Proteomes" id="UP000196230"/>
    </source>
</evidence>
<evidence type="ECO:0008006" key="5">
    <source>
        <dbReference type="Google" id="ProtNLM"/>
    </source>
</evidence>
<evidence type="ECO:0000313" key="3">
    <source>
        <dbReference type="EMBL" id="SJN30174.1"/>
    </source>
</evidence>
<feature type="compositionally biased region" description="Low complexity" evidence="1">
    <location>
        <begin position="62"/>
        <end position="104"/>
    </location>
</feature>
<protein>
    <recommendedName>
        <fullName evidence="5">DUF4232 domain-containing protein</fullName>
    </recommendedName>
</protein>